<dbReference type="STRING" id="526224.Bmur_0243"/>
<dbReference type="RefSeq" id="WP_013112777.1">
    <property type="nucleotide sequence ID" value="NC_014150.1"/>
</dbReference>
<dbReference type="KEGG" id="brm:Bmur_0243"/>
<name>D5U582_BRAM5</name>
<dbReference type="InterPro" id="IPR007419">
    <property type="entry name" value="BFD-like_2Fe2S-bd_dom"/>
</dbReference>
<proteinExistence type="predicted"/>
<feature type="domain" description="BFD-like [2Fe-2S]-binding" evidence="1">
    <location>
        <begin position="7"/>
        <end position="54"/>
    </location>
</feature>
<dbReference type="HOGENOM" id="CLU_159205_4_3_12"/>
<evidence type="ECO:0000313" key="3">
    <source>
        <dbReference type="Proteomes" id="UP000001915"/>
    </source>
</evidence>
<dbReference type="Pfam" id="PF04324">
    <property type="entry name" value="Fer2_BFD"/>
    <property type="match status" value="1"/>
</dbReference>
<dbReference type="eggNOG" id="COG1251">
    <property type="taxonomic scope" value="Bacteria"/>
</dbReference>
<protein>
    <submittedName>
        <fullName evidence="2">BFD domain protein (2Fe-2S)-binding domain protein</fullName>
    </submittedName>
</protein>
<organism evidence="2 3">
    <name type="scientific">Brachyspira murdochii (strain ATCC 51284 / DSM 12563 / 56-150)</name>
    <name type="common">Serpulina murdochii</name>
    <dbReference type="NCBI Taxonomy" id="526224"/>
    <lineage>
        <taxon>Bacteria</taxon>
        <taxon>Pseudomonadati</taxon>
        <taxon>Spirochaetota</taxon>
        <taxon>Spirochaetia</taxon>
        <taxon>Brachyspirales</taxon>
        <taxon>Brachyspiraceae</taxon>
        <taxon>Brachyspira</taxon>
    </lineage>
</organism>
<dbReference type="Proteomes" id="UP000001915">
    <property type="component" value="Chromosome"/>
</dbReference>
<reference evidence="2 3" key="1">
    <citation type="journal article" date="2010" name="Stand. Genomic Sci.">
        <title>Complete genome sequence of Brachyspira murdochii type strain (56-150).</title>
        <authorList>
            <person name="Pati A."/>
            <person name="Sikorski J."/>
            <person name="Gronow S."/>
            <person name="Munk C."/>
            <person name="Lapidus A."/>
            <person name="Copeland A."/>
            <person name="Glavina Del Tio T."/>
            <person name="Nolan M."/>
            <person name="Lucas S."/>
            <person name="Chen F."/>
            <person name="Tice H."/>
            <person name="Cheng J.F."/>
            <person name="Han C."/>
            <person name="Detter J.C."/>
            <person name="Bruce D."/>
            <person name="Tapia R."/>
            <person name="Goodwin L."/>
            <person name="Pitluck S."/>
            <person name="Liolios K."/>
            <person name="Ivanova N."/>
            <person name="Mavromatis K."/>
            <person name="Mikhailova N."/>
            <person name="Chen A."/>
            <person name="Palaniappan K."/>
            <person name="Land M."/>
            <person name="Hauser L."/>
            <person name="Chang Y.J."/>
            <person name="Jeffries C.D."/>
            <person name="Spring S."/>
            <person name="Rohde M."/>
            <person name="Goker M."/>
            <person name="Bristow J."/>
            <person name="Eisen J.A."/>
            <person name="Markowitz V."/>
            <person name="Hugenholtz P."/>
            <person name="Kyrpides N.C."/>
            <person name="Klenk H.P."/>
        </authorList>
    </citation>
    <scope>NUCLEOTIDE SEQUENCE [LARGE SCALE GENOMIC DNA]</scope>
    <source>
        <strain evidence="3">ATCC 51284 / DSM 12563 / 56-150</strain>
    </source>
</reference>
<accession>D5U582</accession>
<sequence length="58" mass="6664">MNDNKFICQCKELSLEEIEVLKKEYGIDTLKEVVKKKAGTACGGCRNKLKDLFKDRLK</sequence>
<dbReference type="Gene3D" id="1.10.10.1100">
    <property type="entry name" value="BFD-like [2Fe-2S]-binding domain"/>
    <property type="match status" value="1"/>
</dbReference>
<gene>
    <name evidence="2" type="ordered locus">Bmur_0243</name>
</gene>
<dbReference type="EMBL" id="CP001959">
    <property type="protein sequence ID" value="ADG70349.1"/>
    <property type="molecule type" value="Genomic_DNA"/>
</dbReference>
<evidence type="ECO:0000259" key="1">
    <source>
        <dbReference type="Pfam" id="PF04324"/>
    </source>
</evidence>
<dbReference type="AlphaFoldDB" id="D5U582"/>
<evidence type="ECO:0000313" key="2">
    <source>
        <dbReference type="EMBL" id="ADG70349.1"/>
    </source>
</evidence>
<dbReference type="OrthoDB" id="9801699at2"/>
<dbReference type="InterPro" id="IPR041854">
    <property type="entry name" value="BFD-like_2Fe2S-bd_dom_sf"/>
</dbReference>